<accession>A0ABY6DKF4</accession>
<feature type="region of interest" description="Disordered" evidence="1">
    <location>
        <begin position="152"/>
        <end position="176"/>
    </location>
</feature>
<reference evidence="2" key="1">
    <citation type="submission" date="2022-10" db="EMBL/GenBank/DDBJ databases">
        <title>Chitiniphilus purpureus sp. nov., a novel chitin-degrading bacterium isolated from crawfish pond sediment.</title>
        <authorList>
            <person name="Li K."/>
        </authorList>
    </citation>
    <scope>NUCLEOTIDE SEQUENCE</scope>
    <source>
        <strain evidence="2">CD1</strain>
    </source>
</reference>
<dbReference type="InterPro" id="IPR014469">
    <property type="entry name" value="DUF2271"/>
</dbReference>
<dbReference type="PIRSF" id="PIRSF014995">
    <property type="entry name" value="UCP014995"/>
    <property type="match status" value="1"/>
</dbReference>
<evidence type="ECO:0000256" key="1">
    <source>
        <dbReference type="SAM" id="MobiDB-lite"/>
    </source>
</evidence>
<dbReference type="RefSeq" id="WP_263124168.1">
    <property type="nucleotide sequence ID" value="NZ_CP106753.1"/>
</dbReference>
<sequence length="176" mass="19147">MRKWIPAVLPGVITGGFAGQGLAAELKVKLELPRLNVAEYHRPYVAVWLERPDQSVAANLALWYDLDTKGAEGAGTKWLKDLRQWWRKSGRDLTMPLDGVSGATRPAGQHELGFAEGKAPLGRLPAGQYNLVVEAAREVGGRELVRVPLSWPPKSAQSARAQGQHELGAVSVELKP</sequence>
<organism evidence="2 3">
    <name type="scientific">Chitiniphilus purpureus</name>
    <dbReference type="NCBI Taxonomy" id="2981137"/>
    <lineage>
        <taxon>Bacteria</taxon>
        <taxon>Pseudomonadati</taxon>
        <taxon>Pseudomonadota</taxon>
        <taxon>Betaproteobacteria</taxon>
        <taxon>Neisseriales</taxon>
        <taxon>Chitinibacteraceae</taxon>
        <taxon>Chitiniphilus</taxon>
    </lineage>
</organism>
<name>A0ABY6DKF4_9NEIS</name>
<gene>
    <name evidence="2" type="ORF">N8I74_16220</name>
</gene>
<protein>
    <submittedName>
        <fullName evidence="2">DUF2271 domain-containing protein</fullName>
    </submittedName>
</protein>
<dbReference type="Pfam" id="PF10029">
    <property type="entry name" value="DUF2271"/>
    <property type="match status" value="1"/>
</dbReference>
<evidence type="ECO:0000313" key="3">
    <source>
        <dbReference type="Proteomes" id="UP001061302"/>
    </source>
</evidence>
<evidence type="ECO:0000313" key="2">
    <source>
        <dbReference type="EMBL" id="UXY14845.1"/>
    </source>
</evidence>
<dbReference type="Proteomes" id="UP001061302">
    <property type="component" value="Chromosome"/>
</dbReference>
<dbReference type="EMBL" id="CP106753">
    <property type="protein sequence ID" value="UXY14845.1"/>
    <property type="molecule type" value="Genomic_DNA"/>
</dbReference>
<keyword evidence="3" id="KW-1185">Reference proteome</keyword>
<proteinExistence type="predicted"/>